<keyword evidence="1" id="KW-0560">Oxidoreductase</keyword>
<accession>A0A0V8QD12</accession>
<dbReference type="STRING" id="290052.ASU35_13190"/>
<dbReference type="PRINTS" id="PR00368">
    <property type="entry name" value="FADPNR"/>
</dbReference>
<keyword evidence="4" id="KW-1185">Reference proteome</keyword>
<feature type="domain" description="FAD/NAD(P)-binding" evidence="2">
    <location>
        <begin position="4"/>
        <end position="306"/>
    </location>
</feature>
<dbReference type="InterPro" id="IPR051691">
    <property type="entry name" value="Metab_Enz_Cyan_OpOx_G3PDH"/>
</dbReference>
<reference evidence="3 4" key="1">
    <citation type="submission" date="2015-11" db="EMBL/GenBank/DDBJ databases">
        <title>Butyribacter intestini gen. nov., sp. nov., a butyric acid-producing bacterium of the family Lachnospiraceae isolated from the human faeces.</title>
        <authorList>
            <person name="Zou Y."/>
            <person name="Xue W."/>
            <person name="Luo G."/>
            <person name="Lv M."/>
        </authorList>
    </citation>
    <scope>NUCLEOTIDE SEQUENCE [LARGE SCALE GENOMIC DNA]</scope>
    <source>
        <strain evidence="3 4">ACET-33324</strain>
    </source>
</reference>
<dbReference type="EMBL" id="LNAM01000176">
    <property type="protein sequence ID" value="KSV58302.1"/>
    <property type="molecule type" value="Genomic_DNA"/>
</dbReference>
<dbReference type="Pfam" id="PF07992">
    <property type="entry name" value="Pyr_redox_2"/>
    <property type="match status" value="1"/>
</dbReference>
<proteinExistence type="predicted"/>
<protein>
    <submittedName>
        <fullName evidence="3">Pyridine nucleotide-disulfide oxidoreductase</fullName>
    </submittedName>
</protein>
<dbReference type="PRINTS" id="PR00469">
    <property type="entry name" value="PNDRDTASEII"/>
</dbReference>
<evidence type="ECO:0000313" key="4">
    <source>
        <dbReference type="Proteomes" id="UP000054874"/>
    </source>
</evidence>
<evidence type="ECO:0000313" key="3">
    <source>
        <dbReference type="EMBL" id="KSV58302.1"/>
    </source>
</evidence>
<name>A0A0V8QD12_9FIRM</name>
<dbReference type="Gene3D" id="3.50.50.60">
    <property type="entry name" value="FAD/NAD(P)-binding domain"/>
    <property type="match status" value="2"/>
</dbReference>
<gene>
    <name evidence="3" type="ORF">ASU35_13190</name>
</gene>
<dbReference type="AlphaFoldDB" id="A0A0V8QD12"/>
<organism evidence="3 4">
    <name type="scientific">Acetivibrio ethanolgignens</name>
    <dbReference type="NCBI Taxonomy" id="290052"/>
    <lineage>
        <taxon>Bacteria</taxon>
        <taxon>Bacillati</taxon>
        <taxon>Bacillota</taxon>
        <taxon>Clostridia</taxon>
        <taxon>Eubacteriales</taxon>
        <taxon>Oscillospiraceae</taxon>
        <taxon>Acetivibrio</taxon>
    </lineage>
</organism>
<dbReference type="PANTHER" id="PTHR42949">
    <property type="entry name" value="ANAEROBIC GLYCEROL-3-PHOSPHATE DEHYDROGENASE SUBUNIT B"/>
    <property type="match status" value="1"/>
</dbReference>
<sequence>MKAYDLVIVGGGPAGLAAAAAARENGIGSILILERDKELGGILNQCIHNGFGLHTFKEELTGPEYAGRFIEIVQNLQIEYLLNTMVMNISPQKVVTAMNREEGLFEIQAKAVILAMGCRERSRGALNIPGYRPAGVYSAGTAQRLVNMEGYMPGKEVVILGSGDIGLIMARRMTLEGAKVKVVAELMPYSGGLKRNIVQCLDDFGIPLKLSHTVVDIDGKERLKGVTLAKVDEMGKPIPGTEEYYSCDTLLLSVGLIPENELSRDMGAEIALVTSGPVVNESLETSIEGVFACGNVLHVHDLVDFVSEEAKAAGRNAAGYIKGERKRADGKGIRLIPEDGVRYTVPSCIHPERMEDKLTLRFRVGAVYKQASIVVYFDDEAVMKKKRPIMAPGEMEEIRLEKEKLMACPNLENITIRIEKEEE</sequence>
<dbReference type="OrthoDB" id="9776839at2"/>
<dbReference type="SUPFAM" id="SSF51905">
    <property type="entry name" value="FAD/NAD(P)-binding domain"/>
    <property type="match status" value="1"/>
</dbReference>
<comment type="caution">
    <text evidence="3">The sequence shown here is derived from an EMBL/GenBank/DDBJ whole genome shotgun (WGS) entry which is preliminary data.</text>
</comment>
<evidence type="ECO:0000256" key="1">
    <source>
        <dbReference type="ARBA" id="ARBA00023002"/>
    </source>
</evidence>
<dbReference type="InterPro" id="IPR036188">
    <property type="entry name" value="FAD/NAD-bd_sf"/>
</dbReference>
<dbReference type="RefSeq" id="WP_058353455.1">
    <property type="nucleotide sequence ID" value="NZ_CABMMD010000176.1"/>
</dbReference>
<dbReference type="PANTHER" id="PTHR42949:SF3">
    <property type="entry name" value="ANAEROBIC GLYCEROL-3-PHOSPHATE DEHYDROGENASE SUBUNIT B"/>
    <property type="match status" value="1"/>
</dbReference>
<dbReference type="InterPro" id="IPR023753">
    <property type="entry name" value="FAD/NAD-binding_dom"/>
</dbReference>
<evidence type="ECO:0000259" key="2">
    <source>
        <dbReference type="Pfam" id="PF07992"/>
    </source>
</evidence>
<dbReference type="Proteomes" id="UP000054874">
    <property type="component" value="Unassembled WGS sequence"/>
</dbReference>
<dbReference type="GO" id="GO:0016491">
    <property type="term" value="F:oxidoreductase activity"/>
    <property type="evidence" value="ECO:0007669"/>
    <property type="project" value="UniProtKB-KW"/>
</dbReference>